<protein>
    <submittedName>
        <fullName evidence="6">L-fuculokinase</fullName>
    </submittedName>
</protein>
<dbReference type="InterPro" id="IPR050406">
    <property type="entry name" value="FGGY_Carb_Kinase"/>
</dbReference>
<dbReference type="EMBL" id="FXZK01000001">
    <property type="protein sequence ID" value="SMY06292.1"/>
    <property type="molecule type" value="Genomic_DNA"/>
</dbReference>
<evidence type="ECO:0000259" key="5">
    <source>
        <dbReference type="Pfam" id="PF21546"/>
    </source>
</evidence>
<evidence type="ECO:0000256" key="3">
    <source>
        <dbReference type="ARBA" id="ARBA00022777"/>
    </source>
</evidence>
<evidence type="ECO:0000256" key="1">
    <source>
        <dbReference type="ARBA" id="ARBA00009156"/>
    </source>
</evidence>
<dbReference type="PANTHER" id="PTHR43095">
    <property type="entry name" value="SUGAR KINASE"/>
    <property type="match status" value="1"/>
</dbReference>
<dbReference type="PANTHER" id="PTHR43095:SF5">
    <property type="entry name" value="XYLULOSE KINASE"/>
    <property type="match status" value="1"/>
</dbReference>
<dbReference type="Pfam" id="PF00370">
    <property type="entry name" value="FGGY_N"/>
    <property type="match status" value="1"/>
</dbReference>
<evidence type="ECO:0000313" key="7">
    <source>
        <dbReference type="Proteomes" id="UP000201613"/>
    </source>
</evidence>
<organism evidence="6 7">
    <name type="scientific">Flavimaricola marinus</name>
    <dbReference type="NCBI Taxonomy" id="1819565"/>
    <lineage>
        <taxon>Bacteria</taxon>
        <taxon>Pseudomonadati</taxon>
        <taxon>Pseudomonadota</taxon>
        <taxon>Alphaproteobacteria</taxon>
        <taxon>Rhodobacterales</taxon>
        <taxon>Paracoccaceae</taxon>
        <taxon>Flavimaricola</taxon>
    </lineage>
</organism>
<proteinExistence type="inferred from homology"/>
<dbReference type="Gene3D" id="3.30.420.40">
    <property type="match status" value="2"/>
</dbReference>
<dbReference type="AlphaFoldDB" id="A0A238L9N1"/>
<evidence type="ECO:0000313" key="6">
    <source>
        <dbReference type="EMBL" id="SMY06292.1"/>
    </source>
</evidence>
<dbReference type="GO" id="GO:0005975">
    <property type="term" value="P:carbohydrate metabolic process"/>
    <property type="evidence" value="ECO:0007669"/>
    <property type="project" value="InterPro"/>
</dbReference>
<keyword evidence="3 6" id="KW-0418">Kinase</keyword>
<keyword evidence="7" id="KW-1185">Reference proteome</keyword>
<dbReference type="RefSeq" id="WP_093990486.1">
    <property type="nucleotide sequence ID" value="NZ_FXZK01000001.1"/>
</dbReference>
<dbReference type="InterPro" id="IPR049382">
    <property type="entry name" value="FGGY_C_2"/>
</dbReference>
<feature type="domain" description="Carbohydrate kinase FGGY C-terminal" evidence="5">
    <location>
        <begin position="250"/>
        <end position="424"/>
    </location>
</feature>
<name>A0A238L9N1_9RHOB</name>
<dbReference type="InterPro" id="IPR018484">
    <property type="entry name" value="FGGY_N"/>
</dbReference>
<dbReference type="OrthoDB" id="9786272at2"/>
<feature type="domain" description="Carbohydrate kinase FGGY N-terminal" evidence="4">
    <location>
        <begin position="8"/>
        <end position="241"/>
    </location>
</feature>
<evidence type="ECO:0000256" key="2">
    <source>
        <dbReference type="ARBA" id="ARBA00022679"/>
    </source>
</evidence>
<keyword evidence="2" id="KW-0808">Transferase</keyword>
<comment type="similarity">
    <text evidence="1">Belongs to the FGGY kinase family.</text>
</comment>
<dbReference type="Pfam" id="PF21546">
    <property type="entry name" value="FGGY_C_2"/>
    <property type="match status" value="1"/>
</dbReference>
<evidence type="ECO:0000259" key="4">
    <source>
        <dbReference type="Pfam" id="PF00370"/>
    </source>
</evidence>
<dbReference type="SUPFAM" id="SSF53067">
    <property type="entry name" value="Actin-like ATPase domain"/>
    <property type="match status" value="2"/>
</dbReference>
<dbReference type="GO" id="GO:0016301">
    <property type="term" value="F:kinase activity"/>
    <property type="evidence" value="ECO:0007669"/>
    <property type="project" value="UniProtKB-KW"/>
</dbReference>
<dbReference type="CDD" id="cd07772">
    <property type="entry name" value="ASKHA_NBD_FGGY_NaCK-like"/>
    <property type="match status" value="1"/>
</dbReference>
<dbReference type="Proteomes" id="UP000201613">
    <property type="component" value="Unassembled WGS sequence"/>
</dbReference>
<reference evidence="7" key="1">
    <citation type="submission" date="2017-05" db="EMBL/GenBank/DDBJ databases">
        <authorList>
            <person name="Rodrigo-Torres L."/>
            <person name="Arahal R. D."/>
            <person name="Lucena T."/>
        </authorList>
    </citation>
    <scope>NUCLEOTIDE SEQUENCE [LARGE SCALE GENOMIC DNA]</scope>
    <source>
        <strain evidence="7">CECT 8899</strain>
    </source>
</reference>
<accession>A0A238L9N1</accession>
<sequence>MTKPRHIAVIDIGKTNAKLALVDLGSLTEVVVVTRPNTVLAGPPWPHFDTEGHWAFLLESLGRFHRDHGVDAISITTHGACVALLDEAGALAAPILDYEHDGPDALADSYASLRPPFRQTGSPKLPGGLNVGAQLHWQFSVNPGLKSRTAHIVTYPQYWGHRLTGVIASDVTSIGCHTDLWSPYEGRFSELPERLSIADKIAPVRTSAEIMGPILPEIADATGLAPGTPVCVGLHDSNASLYPHLRTQSGAFSVVSTGTWVVVMSIGGAEVPLDPGRDTLVNVNAQGRAVPSARFMGGREYETIQAGSAVAPSDQDIADVLARSLMIAPAVDPLTGPFQGQTMRWIGPEPAVGSGRRAAALSFYLAMMTETCLTLTGAEGPVIVEGPFARNAQYTAMLTAATGRPVLVSAAATGTSIGAALLFADTTSLAEPSPVAEPETLSAMQAYAARWRLEAEAGRKDTPGR</sequence>
<dbReference type="InterPro" id="IPR043129">
    <property type="entry name" value="ATPase_NBD"/>
</dbReference>
<gene>
    <name evidence="6" type="ORF">LOM8899_00415</name>
</gene>